<evidence type="ECO:0000313" key="3">
    <source>
        <dbReference type="WBParaSite" id="ACOC_0000795001-mRNA-1"/>
    </source>
</evidence>
<gene>
    <name evidence="1" type="ORF">ACOC_LOCUS7951</name>
</gene>
<dbReference type="EMBL" id="UYYA01004097">
    <property type="protein sequence ID" value="VDM59536.1"/>
    <property type="molecule type" value="Genomic_DNA"/>
</dbReference>
<evidence type="ECO:0000313" key="1">
    <source>
        <dbReference type="EMBL" id="VDM59536.1"/>
    </source>
</evidence>
<proteinExistence type="predicted"/>
<dbReference type="WBParaSite" id="ACOC_0000795001-mRNA-1">
    <property type="protein sequence ID" value="ACOC_0000795001-mRNA-1"/>
    <property type="gene ID" value="ACOC_0000795001"/>
</dbReference>
<evidence type="ECO:0000313" key="2">
    <source>
        <dbReference type="Proteomes" id="UP000267027"/>
    </source>
</evidence>
<dbReference type="AlphaFoldDB" id="A0A0R3PR71"/>
<accession>A0A0R3PR71</accession>
<reference evidence="3" key="1">
    <citation type="submission" date="2017-02" db="UniProtKB">
        <authorList>
            <consortium name="WormBaseParasite"/>
        </authorList>
    </citation>
    <scope>IDENTIFICATION</scope>
</reference>
<sequence length="105" mass="11490">MKAESSKVTKRRLSPEALELIGQRGIARATGNRKPTSELAKRGGQAIKPDLKERRAAVIVEAGEVGKSTHKAHRSFANYETKMIAVRRADGTVTASRKAIEENIH</sequence>
<dbReference type="Proteomes" id="UP000267027">
    <property type="component" value="Unassembled WGS sequence"/>
</dbReference>
<dbReference type="OrthoDB" id="5865375at2759"/>
<protein>
    <submittedName>
        <fullName evidence="3">DUF4258 domain-containing protein</fullName>
    </submittedName>
</protein>
<organism evidence="3">
    <name type="scientific">Angiostrongylus costaricensis</name>
    <name type="common">Nematode worm</name>
    <dbReference type="NCBI Taxonomy" id="334426"/>
    <lineage>
        <taxon>Eukaryota</taxon>
        <taxon>Metazoa</taxon>
        <taxon>Ecdysozoa</taxon>
        <taxon>Nematoda</taxon>
        <taxon>Chromadorea</taxon>
        <taxon>Rhabditida</taxon>
        <taxon>Rhabditina</taxon>
        <taxon>Rhabditomorpha</taxon>
        <taxon>Strongyloidea</taxon>
        <taxon>Metastrongylidae</taxon>
        <taxon>Angiostrongylus</taxon>
    </lineage>
</organism>
<keyword evidence="2" id="KW-1185">Reference proteome</keyword>
<reference evidence="1 2" key="2">
    <citation type="submission" date="2018-11" db="EMBL/GenBank/DDBJ databases">
        <authorList>
            <consortium name="Pathogen Informatics"/>
        </authorList>
    </citation>
    <scope>NUCLEOTIDE SEQUENCE [LARGE SCALE GENOMIC DNA]</scope>
    <source>
        <strain evidence="1 2">Costa Rica</strain>
    </source>
</reference>
<name>A0A0R3PR71_ANGCS</name>